<accession>A0A3L6ZLL0</accession>
<dbReference type="EMBL" id="RCUV01000018">
    <property type="protein sequence ID" value="RLP68896.1"/>
    <property type="molecule type" value="Genomic_DNA"/>
</dbReference>
<dbReference type="InterPro" id="IPR035906">
    <property type="entry name" value="MetI-like_sf"/>
</dbReference>
<feature type="transmembrane region" description="Helical" evidence="7">
    <location>
        <begin position="162"/>
        <end position="181"/>
    </location>
</feature>
<dbReference type="GO" id="GO:0071916">
    <property type="term" value="F:dipeptide transmembrane transporter activity"/>
    <property type="evidence" value="ECO:0007669"/>
    <property type="project" value="TreeGrafter"/>
</dbReference>
<dbReference type="Pfam" id="PF00528">
    <property type="entry name" value="BPD_transp_1"/>
    <property type="match status" value="1"/>
</dbReference>
<evidence type="ECO:0000259" key="8">
    <source>
        <dbReference type="PROSITE" id="PS50928"/>
    </source>
</evidence>
<evidence type="ECO:0000256" key="6">
    <source>
        <dbReference type="ARBA" id="ARBA00023136"/>
    </source>
</evidence>
<sequence length="327" mass="34909">MALRKNSASPLTATFAAVRTNPPKKAPRWRSVLPPMTPKLATGLILIAAIVLFGVLGPVFLGNPRSIRDIGRTPPGGEFLLGTTQTGQDVLAQLAHATQGSLLIGLVVGVLALILSMIFGVIGSYVGGWLDESFSLFTNIMLVIPGLPLVIVISSYVEDKTIWVLAVVLAITSWAASARVLRSVTLSLRSRDYVAAARVSGEKSWRIIVVEILPNLIPVLASQFVLAIIAAILAEAGLSYLGLGASGTFTWGTMLFQAQNGFALTLGTWWWFVPPGILIAVLGGALSLVNFAIDEVVNPKLRTTTLRKDKKRLKKRLHTTTEGGVPV</sequence>
<keyword evidence="5 7" id="KW-1133">Transmembrane helix</keyword>
<dbReference type="Gene3D" id="1.10.3720.10">
    <property type="entry name" value="MetI-like"/>
    <property type="match status" value="1"/>
</dbReference>
<evidence type="ECO:0000256" key="4">
    <source>
        <dbReference type="ARBA" id="ARBA00022692"/>
    </source>
</evidence>
<evidence type="ECO:0000256" key="5">
    <source>
        <dbReference type="ARBA" id="ARBA00022989"/>
    </source>
</evidence>
<comment type="caution">
    <text evidence="9">The sequence shown here is derived from an EMBL/GenBank/DDBJ whole genome shotgun (WGS) entry which is preliminary data.</text>
</comment>
<evidence type="ECO:0000256" key="2">
    <source>
        <dbReference type="ARBA" id="ARBA00022448"/>
    </source>
</evidence>
<evidence type="ECO:0000313" key="9">
    <source>
        <dbReference type="EMBL" id="RLP68896.1"/>
    </source>
</evidence>
<evidence type="ECO:0000256" key="1">
    <source>
        <dbReference type="ARBA" id="ARBA00004651"/>
    </source>
</evidence>
<feature type="transmembrane region" description="Helical" evidence="7">
    <location>
        <begin position="40"/>
        <end position="61"/>
    </location>
</feature>
<comment type="similarity">
    <text evidence="7">Belongs to the binding-protein-dependent transport system permease family.</text>
</comment>
<dbReference type="SUPFAM" id="SSF161098">
    <property type="entry name" value="MetI-like"/>
    <property type="match status" value="1"/>
</dbReference>
<comment type="subcellular location">
    <subcellularLocation>
        <location evidence="1 7">Cell membrane</location>
        <topology evidence="1 7">Multi-pass membrane protein</topology>
    </subcellularLocation>
</comment>
<feature type="domain" description="ABC transmembrane type-1" evidence="8">
    <location>
        <begin position="102"/>
        <end position="290"/>
    </location>
</feature>
<feature type="transmembrane region" description="Helical" evidence="7">
    <location>
        <begin position="224"/>
        <end position="249"/>
    </location>
</feature>
<keyword evidence="2 7" id="KW-0813">Transport</keyword>
<evidence type="ECO:0000256" key="3">
    <source>
        <dbReference type="ARBA" id="ARBA00022475"/>
    </source>
</evidence>
<keyword evidence="10" id="KW-1185">Reference proteome</keyword>
<proteinExistence type="inferred from homology"/>
<dbReference type="InterPro" id="IPR000515">
    <property type="entry name" value="MetI-like"/>
</dbReference>
<feature type="transmembrane region" description="Helical" evidence="7">
    <location>
        <begin position="134"/>
        <end position="156"/>
    </location>
</feature>
<keyword evidence="4 7" id="KW-0812">Transmembrane</keyword>
<dbReference type="InterPro" id="IPR050366">
    <property type="entry name" value="BP-dependent_transpt_permease"/>
</dbReference>
<evidence type="ECO:0000256" key="7">
    <source>
        <dbReference type="RuleBase" id="RU363032"/>
    </source>
</evidence>
<dbReference type="PANTHER" id="PTHR43386:SF1">
    <property type="entry name" value="D,D-DIPEPTIDE TRANSPORT SYSTEM PERMEASE PROTEIN DDPC-RELATED"/>
    <property type="match status" value="1"/>
</dbReference>
<protein>
    <submittedName>
        <fullName evidence="9">ABC transporter permease</fullName>
    </submittedName>
</protein>
<organism evidence="9 10">
    <name type="scientific">Mycetocola manganoxydans</name>
    <dbReference type="NCBI Taxonomy" id="699879"/>
    <lineage>
        <taxon>Bacteria</taxon>
        <taxon>Bacillati</taxon>
        <taxon>Actinomycetota</taxon>
        <taxon>Actinomycetes</taxon>
        <taxon>Micrococcales</taxon>
        <taxon>Microbacteriaceae</taxon>
        <taxon>Mycetocola</taxon>
    </lineage>
</organism>
<keyword evidence="3" id="KW-1003">Cell membrane</keyword>
<feature type="transmembrane region" description="Helical" evidence="7">
    <location>
        <begin position="269"/>
        <end position="293"/>
    </location>
</feature>
<dbReference type="OrthoDB" id="6637947at2"/>
<dbReference type="CDD" id="cd06261">
    <property type="entry name" value="TM_PBP2"/>
    <property type="match status" value="1"/>
</dbReference>
<reference evidence="9 10" key="1">
    <citation type="submission" date="2018-10" db="EMBL/GenBank/DDBJ databases">
        <authorList>
            <person name="Li J."/>
        </authorList>
    </citation>
    <scope>NUCLEOTIDE SEQUENCE [LARGE SCALE GENOMIC DNA]</scope>
    <source>
        <strain evidence="9 10">CCTCC AB209002</strain>
    </source>
</reference>
<dbReference type="PANTHER" id="PTHR43386">
    <property type="entry name" value="OLIGOPEPTIDE TRANSPORT SYSTEM PERMEASE PROTEIN APPC"/>
    <property type="match status" value="1"/>
</dbReference>
<feature type="transmembrane region" description="Helical" evidence="7">
    <location>
        <begin position="102"/>
        <end position="122"/>
    </location>
</feature>
<dbReference type="GO" id="GO:0005886">
    <property type="term" value="C:plasma membrane"/>
    <property type="evidence" value="ECO:0007669"/>
    <property type="project" value="UniProtKB-SubCell"/>
</dbReference>
<keyword evidence="6 7" id="KW-0472">Membrane</keyword>
<name>A0A3L6ZLL0_9MICO</name>
<gene>
    <name evidence="9" type="ORF">D9V29_12950</name>
</gene>
<dbReference type="Proteomes" id="UP000270299">
    <property type="component" value="Unassembled WGS sequence"/>
</dbReference>
<evidence type="ECO:0000313" key="10">
    <source>
        <dbReference type="Proteomes" id="UP000270299"/>
    </source>
</evidence>
<dbReference type="PROSITE" id="PS50928">
    <property type="entry name" value="ABC_TM1"/>
    <property type="match status" value="1"/>
</dbReference>
<dbReference type="AlphaFoldDB" id="A0A3L6ZLL0"/>